<evidence type="ECO:0000313" key="2">
    <source>
        <dbReference type="EMBL" id="PCH39402.1"/>
    </source>
</evidence>
<gene>
    <name evidence="2" type="ORF">WOLCODRAFT_141248</name>
</gene>
<name>A0A2H3JAW7_WOLCO</name>
<accession>A0A2H3JAW7</accession>
<dbReference type="EMBL" id="KB467987">
    <property type="protein sequence ID" value="PCH39402.1"/>
    <property type="molecule type" value="Genomic_DNA"/>
</dbReference>
<reference evidence="2 3" key="1">
    <citation type="journal article" date="2012" name="Science">
        <title>The Paleozoic origin of enzymatic lignin decomposition reconstructed from 31 fungal genomes.</title>
        <authorList>
            <person name="Floudas D."/>
            <person name="Binder M."/>
            <person name="Riley R."/>
            <person name="Barry K."/>
            <person name="Blanchette R.A."/>
            <person name="Henrissat B."/>
            <person name="Martinez A.T."/>
            <person name="Otillar R."/>
            <person name="Spatafora J.W."/>
            <person name="Yadav J.S."/>
            <person name="Aerts A."/>
            <person name="Benoit I."/>
            <person name="Boyd A."/>
            <person name="Carlson A."/>
            <person name="Copeland A."/>
            <person name="Coutinho P.M."/>
            <person name="de Vries R.P."/>
            <person name="Ferreira P."/>
            <person name="Findley K."/>
            <person name="Foster B."/>
            <person name="Gaskell J."/>
            <person name="Glotzer D."/>
            <person name="Gorecki P."/>
            <person name="Heitman J."/>
            <person name="Hesse C."/>
            <person name="Hori C."/>
            <person name="Igarashi K."/>
            <person name="Jurgens J.A."/>
            <person name="Kallen N."/>
            <person name="Kersten P."/>
            <person name="Kohler A."/>
            <person name="Kuees U."/>
            <person name="Kumar T.K.A."/>
            <person name="Kuo A."/>
            <person name="LaButti K."/>
            <person name="Larrondo L.F."/>
            <person name="Lindquist E."/>
            <person name="Ling A."/>
            <person name="Lombard V."/>
            <person name="Lucas S."/>
            <person name="Lundell T."/>
            <person name="Martin R."/>
            <person name="McLaughlin D.J."/>
            <person name="Morgenstern I."/>
            <person name="Morin E."/>
            <person name="Murat C."/>
            <person name="Nagy L.G."/>
            <person name="Nolan M."/>
            <person name="Ohm R.A."/>
            <person name="Patyshakuliyeva A."/>
            <person name="Rokas A."/>
            <person name="Ruiz-Duenas F.J."/>
            <person name="Sabat G."/>
            <person name="Salamov A."/>
            <person name="Samejima M."/>
            <person name="Schmutz J."/>
            <person name="Slot J.C."/>
            <person name="St John F."/>
            <person name="Stenlid J."/>
            <person name="Sun H."/>
            <person name="Sun S."/>
            <person name="Syed K."/>
            <person name="Tsang A."/>
            <person name="Wiebenga A."/>
            <person name="Young D."/>
            <person name="Pisabarro A."/>
            <person name="Eastwood D.C."/>
            <person name="Martin F."/>
            <person name="Cullen D."/>
            <person name="Grigoriev I.V."/>
            <person name="Hibbett D.S."/>
        </authorList>
    </citation>
    <scope>NUCLEOTIDE SEQUENCE [LARGE SCALE GENOMIC DNA]</scope>
    <source>
        <strain evidence="2 3">MD-104</strain>
    </source>
</reference>
<sequence>MPTSTPAPRTMLRSHEPSGSSSISDAFYALEDPGGSGVEEPASSPGTVTLTARQFTQLLSLIQLSPNSSLVPELAVPPSPISPRRPVQKMRSTSSPLLHTSVTAPSFPTFNAGPIPRAGECVLGKSLLESFPHVQAEVLLNIARHTFEPRDLCKLDMHFSDRVPRTCPSNPSPTSYEFITHFYPSFSSLFVPLSTYFRILLAHAASSGNIDATYNLASASDEYLAHLVCLHEEYHWSVVLQYHMRFHAARMQEMCRGEYTGWAHADLPLLMQILDENE</sequence>
<dbReference type="AlphaFoldDB" id="A0A2H3JAW7"/>
<dbReference type="OMA" id="IPRAGEC"/>
<evidence type="ECO:0000256" key="1">
    <source>
        <dbReference type="SAM" id="MobiDB-lite"/>
    </source>
</evidence>
<dbReference type="Proteomes" id="UP000218811">
    <property type="component" value="Unassembled WGS sequence"/>
</dbReference>
<dbReference type="STRING" id="742152.A0A2H3JAW7"/>
<organism evidence="2 3">
    <name type="scientific">Wolfiporia cocos (strain MD-104)</name>
    <name type="common">Brown rot fungus</name>
    <dbReference type="NCBI Taxonomy" id="742152"/>
    <lineage>
        <taxon>Eukaryota</taxon>
        <taxon>Fungi</taxon>
        <taxon>Dikarya</taxon>
        <taxon>Basidiomycota</taxon>
        <taxon>Agaricomycotina</taxon>
        <taxon>Agaricomycetes</taxon>
        <taxon>Polyporales</taxon>
        <taxon>Phaeolaceae</taxon>
        <taxon>Wolfiporia</taxon>
    </lineage>
</organism>
<evidence type="ECO:0000313" key="3">
    <source>
        <dbReference type="Proteomes" id="UP000218811"/>
    </source>
</evidence>
<dbReference type="OrthoDB" id="2744000at2759"/>
<protein>
    <submittedName>
        <fullName evidence="2">Uncharacterized protein</fullName>
    </submittedName>
</protein>
<proteinExistence type="predicted"/>
<keyword evidence="3" id="KW-1185">Reference proteome</keyword>
<feature type="region of interest" description="Disordered" evidence="1">
    <location>
        <begin position="1"/>
        <end position="46"/>
    </location>
</feature>